<dbReference type="EnsemblMetazoa" id="PPA43624.1">
    <property type="protein sequence ID" value="PPA43624.1"/>
    <property type="gene ID" value="WBGene00281993"/>
</dbReference>
<keyword evidence="2" id="KW-1185">Reference proteome</keyword>
<dbReference type="AlphaFoldDB" id="A0A2A6C8Q5"/>
<dbReference type="Proteomes" id="UP000005239">
    <property type="component" value="Unassembled WGS sequence"/>
</dbReference>
<name>A0A2A6C8Q5_PRIPA</name>
<organism evidence="1 2">
    <name type="scientific">Pristionchus pacificus</name>
    <name type="common">Parasitic nematode worm</name>
    <dbReference type="NCBI Taxonomy" id="54126"/>
    <lineage>
        <taxon>Eukaryota</taxon>
        <taxon>Metazoa</taxon>
        <taxon>Ecdysozoa</taxon>
        <taxon>Nematoda</taxon>
        <taxon>Chromadorea</taxon>
        <taxon>Rhabditida</taxon>
        <taxon>Rhabditina</taxon>
        <taxon>Diplogasteromorpha</taxon>
        <taxon>Diplogasteroidea</taxon>
        <taxon>Neodiplogasteridae</taxon>
        <taxon>Pristionchus</taxon>
    </lineage>
</organism>
<reference evidence="1" key="2">
    <citation type="submission" date="2022-06" db="UniProtKB">
        <authorList>
            <consortium name="EnsemblMetazoa"/>
        </authorList>
    </citation>
    <scope>IDENTIFICATION</scope>
    <source>
        <strain evidence="1">PS312</strain>
    </source>
</reference>
<accession>A0A8R1Z246</accession>
<reference evidence="2" key="1">
    <citation type="journal article" date="2008" name="Nat. Genet.">
        <title>The Pristionchus pacificus genome provides a unique perspective on nematode lifestyle and parasitism.</title>
        <authorList>
            <person name="Dieterich C."/>
            <person name="Clifton S.W."/>
            <person name="Schuster L.N."/>
            <person name="Chinwalla A."/>
            <person name="Delehaunty K."/>
            <person name="Dinkelacker I."/>
            <person name="Fulton L."/>
            <person name="Fulton R."/>
            <person name="Godfrey J."/>
            <person name="Minx P."/>
            <person name="Mitreva M."/>
            <person name="Roeseler W."/>
            <person name="Tian H."/>
            <person name="Witte H."/>
            <person name="Yang S.P."/>
            <person name="Wilson R.K."/>
            <person name="Sommer R.J."/>
        </authorList>
    </citation>
    <scope>NUCLEOTIDE SEQUENCE [LARGE SCALE GENOMIC DNA]</scope>
    <source>
        <strain evidence="2">PS312</strain>
    </source>
</reference>
<protein>
    <submittedName>
        <fullName evidence="1">Uncharacterized protein</fullName>
    </submittedName>
</protein>
<accession>A0A2A6C8Q5</accession>
<sequence length="152" mass="16731">MCLSASRSPILPYPSHLLELIDGRDSHLGILLLRLQLELNVEQSDERLREGSSRDSLHADHVQREALVEDVHRVDAHFRAERGHGTLDEHVAQRRIALDLHRERVEDGGAVVGDGGLALGVHDELVHATRTERRAHTIPPVSLTPAPAGVTA</sequence>
<evidence type="ECO:0000313" key="2">
    <source>
        <dbReference type="Proteomes" id="UP000005239"/>
    </source>
</evidence>
<gene>
    <name evidence="1" type="primary">WBGene00281993</name>
</gene>
<proteinExistence type="predicted"/>
<evidence type="ECO:0000313" key="1">
    <source>
        <dbReference type="EnsemblMetazoa" id="PPA43624.1"/>
    </source>
</evidence>